<feature type="compositionally biased region" description="Low complexity" evidence="12">
    <location>
        <begin position="832"/>
        <end position="844"/>
    </location>
</feature>
<dbReference type="OrthoDB" id="3787206at2759"/>
<dbReference type="GO" id="GO:0044284">
    <property type="term" value="C:mitochondrial crista junction"/>
    <property type="evidence" value="ECO:0007669"/>
    <property type="project" value="InterPro"/>
</dbReference>
<dbReference type="GO" id="GO:0042407">
    <property type="term" value="P:cristae formation"/>
    <property type="evidence" value="ECO:0007669"/>
    <property type="project" value="InterPro"/>
</dbReference>
<feature type="compositionally biased region" description="Low complexity" evidence="12">
    <location>
        <begin position="686"/>
        <end position="696"/>
    </location>
</feature>
<gene>
    <name evidence="13" type="ORF">FB567DRAFT_543168</name>
</gene>
<feature type="region of interest" description="Disordered" evidence="12">
    <location>
        <begin position="1127"/>
        <end position="1164"/>
    </location>
</feature>
<feature type="region of interest" description="Disordered" evidence="12">
    <location>
        <begin position="765"/>
        <end position="862"/>
    </location>
</feature>
<feature type="compositionally biased region" description="Polar residues" evidence="12">
    <location>
        <begin position="721"/>
        <end position="735"/>
    </location>
</feature>
<evidence type="ECO:0000256" key="9">
    <source>
        <dbReference type="ARBA" id="ARBA00032159"/>
    </source>
</evidence>
<feature type="compositionally biased region" description="Polar residues" evidence="12">
    <location>
        <begin position="308"/>
        <end position="323"/>
    </location>
</feature>
<evidence type="ECO:0000256" key="8">
    <source>
        <dbReference type="ARBA" id="ARBA00023136"/>
    </source>
</evidence>
<feature type="region of interest" description="Disordered" evidence="12">
    <location>
        <begin position="175"/>
        <end position="199"/>
    </location>
</feature>
<sequence length="1164" mass="128835">MGFTTGFLGGVTLTSAVLYLTISMHTQNRMQQASLLRQQRQVLADFYEPRKPEPEPAPRVVPVGLAEMAKDRWNRSLEEGIQKIYNTDWRKVLDLLEERYLNLQDVIGNVEPLPTLVTYERYKETVLVYRMNTNHELFMGLIQDFTSRMSRELGTELWTWCVQWDVAEKSSHLSSAAAPSPKKPRLQAEEGAVASGEDQAPKKPVYDIFNRCELNPKLTKEEDMLRILIDIVQVNSTIVPNFVEFLYRWIDFYEGDGKALKAALKWEIPSLWEFDYHPLVLPADVKKKAAEVKATLASLDGTAGYGQSGSRSAQELLQGSPTKKMSDKPDVSAFEREVEESERLQYREVKFGIQPPKFQQPLSPLINIPREPVMRMKYYAACWKSRQRAVVLLIEAGLTMEQIGNYRRMQDEDVKGTSKAGNAKEMEALRHYYKDAAAAQEWFAMKEKQQQAHEKQKEIAISIKLDIEAQIAAADGLADGSSGVPLIPPTPSYPRSPDMAAQMLKRLQATRAKAEERVNFVPAPLVGKLRSKLFEGAKDRRLMQRPGRPNAMPPNVPAPPMPDSEDSEESDSNSEGSSDDQVDVNGQGAPLPSVNPSSHALNRPASGQPAQGHSLAPRPNNPSNSGPSALGVASIQPHVDPQRIAEYLRTLSPEQLVHLIPLMSQGVRQAVATYTIQMMGQQPPATSRVPTGTSPSVVPPPAGNSPSMESNGTRQEARPFSNANMNVSPGQSQSALMPPLPSPAQTQNVALPLRQYLPPLSHVQRGVQQVPDGVTRPPRPPGPPQISRIPSATSSPIPQLPRSPIAPSHGHNFWPSRSSPQTELHAGYATASQVQQQSSGSSLQTPRAPLQQPAPHQSQDEQNLHDLPRQSMPAAFQHLLLQRNHQSAPQQQLAPSALPTLPSITVSAPQPPAIPLPSPPRSMNRQAPAPLTLAPPSPLSTLAPSLLATSPFTASHSLMPIQVYFPRVVVPGNGIGPLGQKLGDFDNIETDAFLLGYSVPGSGRIVLSKAFFMPVGCWENELRRVRKGKYQVLEAYPAPANNISLRTTGTPHTAAYAKLAEAYSFMQREKEDREEQLTKRWRASPGPMTLRERGAVWEGWAVTLNRGMDLSKEERRGALVHSWWVDEGTDRKKDDEADRRRRELDELEAEEGWDDEEDEMDGGE</sequence>
<comment type="caution">
    <text evidence="13">The sequence shown here is derived from an EMBL/GenBank/DDBJ whole genome shotgun (WGS) entry which is preliminary data.</text>
</comment>
<evidence type="ECO:0000256" key="3">
    <source>
        <dbReference type="ARBA" id="ARBA00009188"/>
    </source>
</evidence>
<feature type="region of interest" description="Disordered" evidence="12">
    <location>
        <begin position="305"/>
        <end position="331"/>
    </location>
</feature>
<reference evidence="13" key="1">
    <citation type="journal article" date="2021" name="Nat. Commun.">
        <title>Genetic determinants of endophytism in the Arabidopsis root mycobiome.</title>
        <authorList>
            <person name="Mesny F."/>
            <person name="Miyauchi S."/>
            <person name="Thiergart T."/>
            <person name="Pickel B."/>
            <person name="Atanasova L."/>
            <person name="Karlsson M."/>
            <person name="Huettel B."/>
            <person name="Barry K.W."/>
            <person name="Haridas S."/>
            <person name="Chen C."/>
            <person name="Bauer D."/>
            <person name="Andreopoulos W."/>
            <person name="Pangilinan J."/>
            <person name="LaButti K."/>
            <person name="Riley R."/>
            <person name="Lipzen A."/>
            <person name="Clum A."/>
            <person name="Drula E."/>
            <person name="Henrissat B."/>
            <person name="Kohler A."/>
            <person name="Grigoriev I.V."/>
            <person name="Martin F.M."/>
            <person name="Hacquard S."/>
        </authorList>
    </citation>
    <scope>NUCLEOTIDE SEQUENCE</scope>
    <source>
        <strain evidence="13">MPI-SDFR-AT-0120</strain>
    </source>
</reference>
<evidence type="ECO:0000313" key="13">
    <source>
        <dbReference type="EMBL" id="KAH7094751.1"/>
    </source>
</evidence>
<keyword evidence="6" id="KW-1133">Transmembrane helix</keyword>
<comment type="subunit">
    <text evidence="11">Component of the mitochondrial contact site and cristae organizing system (MICOS) complex.</text>
</comment>
<feature type="region of interest" description="Disordered" evidence="12">
    <location>
        <begin position="901"/>
        <end position="936"/>
    </location>
</feature>
<keyword evidence="8" id="KW-0472">Membrane</keyword>
<keyword evidence="7 11" id="KW-0496">Mitochondrion</keyword>
<evidence type="ECO:0000256" key="6">
    <source>
        <dbReference type="ARBA" id="ARBA00022989"/>
    </source>
</evidence>
<dbReference type="GO" id="GO:0061617">
    <property type="term" value="C:MICOS complex"/>
    <property type="evidence" value="ECO:0007669"/>
    <property type="project" value="UniProtKB-UniRule"/>
</dbReference>
<comment type="subcellular location">
    <subcellularLocation>
        <location evidence="2">Membrane</location>
    </subcellularLocation>
    <subcellularLocation>
        <location evidence="11">Mitochondrion inner membrane</location>
        <topology evidence="11">Single-pass membrane protein</topology>
    </subcellularLocation>
</comment>
<dbReference type="Proteomes" id="UP000813461">
    <property type="component" value="Unassembled WGS sequence"/>
</dbReference>
<feature type="compositionally biased region" description="Pro residues" evidence="12">
    <location>
        <begin position="909"/>
        <end position="920"/>
    </location>
</feature>
<evidence type="ECO:0000256" key="10">
    <source>
        <dbReference type="ARBA" id="ARBA00032985"/>
    </source>
</evidence>
<name>A0A8K0RK03_9PLEO</name>
<dbReference type="InterPro" id="IPR031463">
    <property type="entry name" value="Mic12"/>
</dbReference>
<comment type="function">
    <text evidence="1 11">Component of the MICOS complex, a large protein complex of the mitochondrial inner membrane that plays crucial roles in the maintenance of crista junctions, inner membrane architecture, and formation of contact sites to the outer membrane.</text>
</comment>
<organism evidence="13 14">
    <name type="scientific">Paraphoma chrysanthemicola</name>
    <dbReference type="NCBI Taxonomy" id="798071"/>
    <lineage>
        <taxon>Eukaryota</taxon>
        <taxon>Fungi</taxon>
        <taxon>Dikarya</taxon>
        <taxon>Ascomycota</taxon>
        <taxon>Pezizomycotina</taxon>
        <taxon>Dothideomycetes</taxon>
        <taxon>Pleosporomycetidae</taxon>
        <taxon>Pleosporales</taxon>
        <taxon>Pleosporineae</taxon>
        <taxon>Phaeosphaeriaceae</taxon>
        <taxon>Paraphoma</taxon>
    </lineage>
</organism>
<feature type="compositionally biased region" description="Acidic residues" evidence="12">
    <location>
        <begin position="563"/>
        <end position="582"/>
    </location>
</feature>
<dbReference type="EMBL" id="JAGMVJ010000001">
    <property type="protein sequence ID" value="KAH7094751.1"/>
    <property type="molecule type" value="Genomic_DNA"/>
</dbReference>
<feature type="region of interest" description="Disordered" evidence="12">
    <location>
        <begin position="682"/>
        <end position="745"/>
    </location>
</feature>
<proteinExistence type="inferred from homology"/>
<dbReference type="Pfam" id="PF17050">
    <property type="entry name" value="AIM5"/>
    <property type="match status" value="1"/>
</dbReference>
<keyword evidence="5" id="KW-0812">Transmembrane</keyword>
<feature type="compositionally biased region" description="Pro residues" evidence="12">
    <location>
        <begin position="551"/>
        <end position="562"/>
    </location>
</feature>
<evidence type="ECO:0000256" key="7">
    <source>
        <dbReference type="ARBA" id="ARBA00023128"/>
    </source>
</evidence>
<keyword evidence="14" id="KW-1185">Reference proteome</keyword>
<evidence type="ECO:0000256" key="1">
    <source>
        <dbReference type="ARBA" id="ARBA00002689"/>
    </source>
</evidence>
<evidence type="ECO:0000256" key="2">
    <source>
        <dbReference type="ARBA" id="ARBA00004370"/>
    </source>
</evidence>
<evidence type="ECO:0000256" key="11">
    <source>
        <dbReference type="RuleBase" id="RU363010"/>
    </source>
</evidence>
<comment type="similarity">
    <text evidence="3 11">Belongs to the MICOS complex subunit Mic12 family.</text>
</comment>
<dbReference type="AlphaFoldDB" id="A0A8K0RK03"/>
<feature type="compositionally biased region" description="Acidic residues" evidence="12">
    <location>
        <begin position="1145"/>
        <end position="1164"/>
    </location>
</feature>
<protein>
    <recommendedName>
        <fullName evidence="4 11">MICOS complex subunit MIC12</fullName>
    </recommendedName>
    <alternativeName>
        <fullName evidence="10 11">Altered inheritance of mitochondria protein 5, mitochondrial</fullName>
    </alternativeName>
    <alternativeName>
        <fullName evidence="9 11">Found in mitochondrial proteome protein 51</fullName>
    </alternativeName>
</protein>
<feature type="region of interest" description="Disordered" evidence="12">
    <location>
        <begin position="536"/>
        <end position="633"/>
    </location>
</feature>
<keyword evidence="11" id="KW-0999">Mitochondrion inner membrane</keyword>
<feature type="compositionally biased region" description="Basic and acidic residues" evidence="12">
    <location>
        <begin position="1128"/>
        <end position="1144"/>
    </location>
</feature>
<evidence type="ECO:0000256" key="12">
    <source>
        <dbReference type="SAM" id="MobiDB-lite"/>
    </source>
</evidence>
<evidence type="ECO:0000256" key="4">
    <source>
        <dbReference type="ARBA" id="ARBA00018170"/>
    </source>
</evidence>
<evidence type="ECO:0000256" key="5">
    <source>
        <dbReference type="ARBA" id="ARBA00022692"/>
    </source>
</evidence>
<accession>A0A8K0RK03</accession>
<evidence type="ECO:0000313" key="14">
    <source>
        <dbReference type="Proteomes" id="UP000813461"/>
    </source>
</evidence>
<feature type="compositionally biased region" description="Polar residues" evidence="12">
    <location>
        <begin position="704"/>
        <end position="714"/>
    </location>
</feature>